<sequence>MKKLLLFLLLGISGILSAQTITGVSPNAADAGETLQVTITGNNTHFTTISSTEGVWFYGGITTNALDLVSDTLMHAMITVPSSTPAGFYDLFVYDNFGQYSFLDALQINNNNNTIVGNISVDTNNNGCDGADLHPHGIRVNLTGGSSDQYTFTDISGNYIFYVGAGNFTVTPQPEFPYFTSSPSSDTVNFATVANLSQTRNFCVVADGVHNDLYVKLLEWVPARPGFDATYRLVYKNNGNQPISGSLNVTFDDSRLDYVSATTAPVVTPNNLDWTFANLAPFETRNINFVLNVNSPMETPAVNINDVLDFTATVNPVAGDETPANNVSVFNQVVVGSYDPNDKAVAEGPEINIADVGDYLHYLIRFQNSGTFLAENVRVQDMLAANLDVSTLEVVSASHAYRSTLTHGNKLEFFFDNIMLPAEMDDEPGSHGFVAFKIKPAAGVGLGSVIENTAEIYFDFNFPIITNTVTTTVTELATAEFDAQNNVVMYPNPARDVLRFETKDDITAVKIFNQLGQLVKSVDQNGIKTINVSELSAGTYLVQISTTKGSSVAKLMKY</sequence>
<evidence type="ECO:0000259" key="4">
    <source>
        <dbReference type="Pfam" id="PF24595"/>
    </source>
</evidence>
<dbReference type="InterPro" id="IPR026444">
    <property type="entry name" value="Secre_tail"/>
</dbReference>
<evidence type="ECO:0000313" key="5">
    <source>
        <dbReference type="EMBL" id="SCY73468.1"/>
    </source>
</evidence>
<feature type="domain" description="Secretion system C-terminal sorting" evidence="3">
    <location>
        <begin position="489"/>
        <end position="555"/>
    </location>
</feature>
<reference evidence="5 6" key="1">
    <citation type="submission" date="2016-10" db="EMBL/GenBank/DDBJ databases">
        <authorList>
            <person name="de Groot N.N."/>
        </authorList>
    </citation>
    <scope>NUCLEOTIDE SEQUENCE [LARGE SCALE GENOMIC DNA]</scope>
    <source>
        <strain evidence="5 6">CGMCC 1.7031</strain>
    </source>
</reference>
<feature type="chain" id="PRO_5011568379" evidence="2">
    <location>
        <begin position="19"/>
        <end position="558"/>
    </location>
</feature>
<dbReference type="STRING" id="490189.SAMN02927903_02219"/>
<dbReference type="RefSeq" id="WP_091143490.1">
    <property type="nucleotide sequence ID" value="NZ_FMVF01000009.1"/>
</dbReference>
<evidence type="ECO:0000259" key="3">
    <source>
        <dbReference type="Pfam" id="PF18962"/>
    </source>
</evidence>
<keyword evidence="1 2" id="KW-0732">Signal</keyword>
<evidence type="ECO:0000313" key="6">
    <source>
        <dbReference type="Proteomes" id="UP000199354"/>
    </source>
</evidence>
<evidence type="ECO:0000256" key="1">
    <source>
        <dbReference type="ARBA" id="ARBA00022729"/>
    </source>
</evidence>
<keyword evidence="6" id="KW-1185">Reference proteome</keyword>
<dbReference type="OrthoDB" id="1110367at2"/>
<protein>
    <submittedName>
        <fullName evidence="5">Conserved repeat domain-containing protein/Por secretion system C-terminal sorting domain-containing protein</fullName>
    </submittedName>
</protein>
<gene>
    <name evidence="5" type="ORF">SAMN02927903_02219</name>
</gene>
<dbReference type="Proteomes" id="UP000199354">
    <property type="component" value="Unassembled WGS sequence"/>
</dbReference>
<dbReference type="NCBIfam" id="TIGR04183">
    <property type="entry name" value="Por_Secre_tail"/>
    <property type="match status" value="1"/>
</dbReference>
<dbReference type="Pfam" id="PF18962">
    <property type="entry name" value="Por_Secre_tail"/>
    <property type="match status" value="1"/>
</dbReference>
<dbReference type="AlphaFoldDB" id="A0A1G5IDJ8"/>
<organism evidence="5 6">
    <name type="scientific">Flavobacterium caeni</name>
    <dbReference type="NCBI Taxonomy" id="490189"/>
    <lineage>
        <taxon>Bacteria</taxon>
        <taxon>Pseudomonadati</taxon>
        <taxon>Bacteroidota</taxon>
        <taxon>Flavobacteriia</taxon>
        <taxon>Flavobacteriales</taxon>
        <taxon>Flavobacteriaceae</taxon>
        <taxon>Flavobacterium</taxon>
    </lineage>
</organism>
<accession>A0A1G5IDJ8</accession>
<feature type="domain" description="DUF7619" evidence="4">
    <location>
        <begin position="339"/>
        <end position="472"/>
    </location>
</feature>
<name>A0A1G5IDJ8_9FLAO</name>
<dbReference type="Gene3D" id="2.60.40.10">
    <property type="entry name" value="Immunoglobulins"/>
    <property type="match status" value="1"/>
</dbReference>
<feature type="signal peptide" evidence="2">
    <location>
        <begin position="1"/>
        <end position="18"/>
    </location>
</feature>
<dbReference type="InterPro" id="IPR055353">
    <property type="entry name" value="DUF7619"/>
</dbReference>
<dbReference type="NCBIfam" id="TIGR01451">
    <property type="entry name" value="B_ant_repeat"/>
    <property type="match status" value="1"/>
</dbReference>
<dbReference type="InterPro" id="IPR013783">
    <property type="entry name" value="Ig-like_fold"/>
</dbReference>
<evidence type="ECO:0000256" key="2">
    <source>
        <dbReference type="SAM" id="SignalP"/>
    </source>
</evidence>
<dbReference type="EMBL" id="FMVF01000009">
    <property type="protein sequence ID" value="SCY73468.1"/>
    <property type="molecule type" value="Genomic_DNA"/>
</dbReference>
<dbReference type="Pfam" id="PF24595">
    <property type="entry name" value="DUF7619"/>
    <property type="match status" value="1"/>
</dbReference>
<proteinExistence type="predicted"/>
<dbReference type="InterPro" id="IPR047589">
    <property type="entry name" value="DUF11_rpt"/>
</dbReference>